<dbReference type="HOGENOM" id="CLU_683276_0_0_1"/>
<evidence type="ECO:0000313" key="2">
    <source>
        <dbReference type="Proteomes" id="UP000053424"/>
    </source>
</evidence>
<reference evidence="1 2" key="1">
    <citation type="submission" date="2014-04" db="EMBL/GenBank/DDBJ databases">
        <authorList>
            <consortium name="DOE Joint Genome Institute"/>
            <person name="Kuo A."/>
            <person name="Gay G."/>
            <person name="Dore J."/>
            <person name="Kohler A."/>
            <person name="Nagy L.G."/>
            <person name="Floudas D."/>
            <person name="Copeland A."/>
            <person name="Barry K.W."/>
            <person name="Cichocki N."/>
            <person name="Veneault-Fourrey C."/>
            <person name="LaButti K."/>
            <person name="Lindquist E.A."/>
            <person name="Lipzen A."/>
            <person name="Lundell T."/>
            <person name="Morin E."/>
            <person name="Murat C."/>
            <person name="Sun H."/>
            <person name="Tunlid A."/>
            <person name="Henrissat B."/>
            <person name="Grigoriev I.V."/>
            <person name="Hibbett D.S."/>
            <person name="Martin F."/>
            <person name="Nordberg H.P."/>
            <person name="Cantor M.N."/>
            <person name="Hua S.X."/>
        </authorList>
    </citation>
    <scope>NUCLEOTIDE SEQUENCE [LARGE SCALE GENOMIC DNA]</scope>
    <source>
        <strain evidence="2">h7</strain>
    </source>
</reference>
<gene>
    <name evidence="1" type="ORF">M413DRAFT_28463</name>
</gene>
<evidence type="ECO:0008006" key="3">
    <source>
        <dbReference type="Google" id="ProtNLM"/>
    </source>
</evidence>
<dbReference type="Proteomes" id="UP000053424">
    <property type="component" value="Unassembled WGS sequence"/>
</dbReference>
<dbReference type="Gene3D" id="3.80.10.10">
    <property type="entry name" value="Ribonuclease Inhibitor"/>
    <property type="match status" value="1"/>
</dbReference>
<dbReference type="OrthoDB" id="2734547at2759"/>
<sequence length="396" mass="45729">MTNLEMDEQPVLPLEITDIIIDHLCHDVQALGNCGIVCSEWLIRSRHHLFSTVQLWPWRVRSFFSLAASKDCTFANHINRIEIDDRRVRTREHSGKESRFKGIRGETLAEEVLFRDTMSQTDIPCLAQVKSMQVRNVDWTTLSPTQRVVLRGHLAKFHKLDRLEFQNVTFHDLREVVRVVNSFPSLCHLTANITFTKYIEHAISSAKSLSLSTNLRSIELGTEDGIPVVLTCVERWDRPERLVRLRLEHIKFNHLQYIQPTLRKLGKYLREISLAFVKVDHDFIDLLDFSHLSDLRRLESPFLASIEIKCRMECEADAESIDWSRLERVLLALHFFGLEIVQFIGEAHAGSPLESDLVERWVYGGMPDLRERGVLGVRVAKEEVETLSLEDAPAKD</sequence>
<dbReference type="InterPro" id="IPR032675">
    <property type="entry name" value="LRR_dom_sf"/>
</dbReference>
<keyword evidence="2" id="KW-1185">Reference proteome</keyword>
<proteinExistence type="predicted"/>
<protein>
    <recommendedName>
        <fullName evidence="3">F-box domain-containing protein</fullName>
    </recommendedName>
</protein>
<dbReference type="AlphaFoldDB" id="A0A0C2XSK1"/>
<accession>A0A0C2XSK1</accession>
<dbReference type="EMBL" id="KN831782">
    <property type="protein sequence ID" value="KIM40678.1"/>
    <property type="molecule type" value="Genomic_DNA"/>
</dbReference>
<reference evidence="2" key="2">
    <citation type="submission" date="2015-01" db="EMBL/GenBank/DDBJ databases">
        <title>Evolutionary Origins and Diversification of the Mycorrhizal Mutualists.</title>
        <authorList>
            <consortium name="DOE Joint Genome Institute"/>
            <consortium name="Mycorrhizal Genomics Consortium"/>
            <person name="Kohler A."/>
            <person name="Kuo A."/>
            <person name="Nagy L.G."/>
            <person name="Floudas D."/>
            <person name="Copeland A."/>
            <person name="Barry K.W."/>
            <person name="Cichocki N."/>
            <person name="Veneault-Fourrey C."/>
            <person name="LaButti K."/>
            <person name="Lindquist E.A."/>
            <person name="Lipzen A."/>
            <person name="Lundell T."/>
            <person name="Morin E."/>
            <person name="Murat C."/>
            <person name="Riley R."/>
            <person name="Ohm R."/>
            <person name="Sun H."/>
            <person name="Tunlid A."/>
            <person name="Henrissat B."/>
            <person name="Grigoriev I.V."/>
            <person name="Hibbett D.S."/>
            <person name="Martin F."/>
        </authorList>
    </citation>
    <scope>NUCLEOTIDE SEQUENCE [LARGE SCALE GENOMIC DNA]</scope>
    <source>
        <strain evidence="2">h7</strain>
    </source>
</reference>
<evidence type="ECO:0000313" key="1">
    <source>
        <dbReference type="EMBL" id="KIM40678.1"/>
    </source>
</evidence>
<name>A0A0C2XSK1_HEBCY</name>
<dbReference type="STRING" id="686832.A0A0C2XSK1"/>
<organism evidence="1 2">
    <name type="scientific">Hebeloma cylindrosporum</name>
    <dbReference type="NCBI Taxonomy" id="76867"/>
    <lineage>
        <taxon>Eukaryota</taxon>
        <taxon>Fungi</taxon>
        <taxon>Dikarya</taxon>
        <taxon>Basidiomycota</taxon>
        <taxon>Agaricomycotina</taxon>
        <taxon>Agaricomycetes</taxon>
        <taxon>Agaricomycetidae</taxon>
        <taxon>Agaricales</taxon>
        <taxon>Agaricineae</taxon>
        <taxon>Hymenogastraceae</taxon>
        <taxon>Hebeloma</taxon>
    </lineage>
</organism>